<feature type="domain" description="N-acetyltransferase" evidence="1">
    <location>
        <begin position="2"/>
        <end position="141"/>
    </location>
</feature>
<name>A0A4Z0H452_9BACI</name>
<accession>A0A4Z0H452</accession>
<dbReference type="PANTHER" id="PTHR13355:SF11">
    <property type="entry name" value="GLUCOSAMINE 6-PHOSPHATE N-ACETYLTRANSFERASE"/>
    <property type="match status" value="1"/>
</dbReference>
<dbReference type="PROSITE" id="PS51186">
    <property type="entry name" value="GNAT"/>
    <property type="match status" value="1"/>
</dbReference>
<proteinExistence type="predicted"/>
<dbReference type="SUPFAM" id="SSF55729">
    <property type="entry name" value="Acyl-CoA N-acyltransferases (Nat)"/>
    <property type="match status" value="1"/>
</dbReference>
<dbReference type="InterPro" id="IPR039143">
    <property type="entry name" value="GNPNAT1-like"/>
</dbReference>
<dbReference type="PANTHER" id="PTHR13355">
    <property type="entry name" value="GLUCOSAMINE 6-PHOSPHATE N-ACETYLTRANSFERASE"/>
    <property type="match status" value="1"/>
</dbReference>
<evidence type="ECO:0000259" key="1">
    <source>
        <dbReference type="PROSITE" id="PS51186"/>
    </source>
</evidence>
<reference evidence="2 3" key="1">
    <citation type="journal article" date="2003" name="Int. J. Syst. Evol. Microbiol.">
        <title>Halobacillus salinus sp. nov., isolated from a salt lake on the coast of the East Sea in Korea.</title>
        <authorList>
            <person name="Yoon J.H."/>
            <person name="Kang K.H."/>
            <person name="Park Y.H."/>
        </authorList>
    </citation>
    <scope>NUCLEOTIDE SEQUENCE [LARGE SCALE GENOMIC DNA]</scope>
    <source>
        <strain evidence="2 3">HSL-3</strain>
    </source>
</reference>
<comment type="caution">
    <text evidence="2">The sequence shown here is derived from an EMBL/GenBank/DDBJ whole genome shotgun (WGS) entry which is preliminary data.</text>
</comment>
<sequence length="141" mass="16390">MQLMKVQNEKQRDDAFLVRRVVFIHEQQVPEELEMDEFDQDAAHFVGYVEEDPVAAGRVRLVEDYGKLERICVKKDYRGHHFGKDIILHIEDYLKGQGYLKAKLNAQTHAEGFYQSLGYETISEEFMDAGIPHVTMIKTLT</sequence>
<protein>
    <submittedName>
        <fullName evidence="2">GNAT family N-acetyltransferase</fullName>
    </submittedName>
</protein>
<dbReference type="InterPro" id="IPR000182">
    <property type="entry name" value="GNAT_dom"/>
</dbReference>
<dbReference type="CDD" id="cd04301">
    <property type="entry name" value="NAT_SF"/>
    <property type="match status" value="1"/>
</dbReference>
<dbReference type="GO" id="GO:0004343">
    <property type="term" value="F:glucosamine 6-phosphate N-acetyltransferase activity"/>
    <property type="evidence" value="ECO:0007669"/>
    <property type="project" value="TreeGrafter"/>
</dbReference>
<dbReference type="Gene3D" id="3.40.630.30">
    <property type="match status" value="1"/>
</dbReference>
<dbReference type="Proteomes" id="UP000297982">
    <property type="component" value="Unassembled WGS sequence"/>
</dbReference>
<gene>
    <name evidence="2" type="ORF">E4663_09450</name>
</gene>
<dbReference type="RefSeq" id="WP_135327391.1">
    <property type="nucleotide sequence ID" value="NZ_SRJC01000001.1"/>
</dbReference>
<dbReference type="STRING" id="192814.GCA_900166575_02274"/>
<keyword evidence="3" id="KW-1185">Reference proteome</keyword>
<evidence type="ECO:0000313" key="3">
    <source>
        <dbReference type="Proteomes" id="UP000297982"/>
    </source>
</evidence>
<keyword evidence="2" id="KW-0808">Transferase</keyword>
<dbReference type="AlphaFoldDB" id="A0A4Z0H452"/>
<dbReference type="Pfam" id="PF13673">
    <property type="entry name" value="Acetyltransf_10"/>
    <property type="match status" value="1"/>
</dbReference>
<evidence type="ECO:0000313" key="2">
    <source>
        <dbReference type="EMBL" id="TGB05193.1"/>
    </source>
</evidence>
<dbReference type="EMBL" id="SRJC01000001">
    <property type="protein sequence ID" value="TGB05193.1"/>
    <property type="molecule type" value="Genomic_DNA"/>
</dbReference>
<dbReference type="InterPro" id="IPR016181">
    <property type="entry name" value="Acyl_CoA_acyltransferase"/>
</dbReference>
<organism evidence="2 3">
    <name type="scientific">Halobacillus salinus</name>
    <dbReference type="NCBI Taxonomy" id="192814"/>
    <lineage>
        <taxon>Bacteria</taxon>
        <taxon>Bacillati</taxon>
        <taxon>Bacillota</taxon>
        <taxon>Bacilli</taxon>
        <taxon>Bacillales</taxon>
        <taxon>Bacillaceae</taxon>
        <taxon>Halobacillus</taxon>
    </lineage>
</organism>